<dbReference type="EMBL" id="JAUHJS010000003">
    <property type="protein sequence ID" value="MDN4165349.1"/>
    <property type="molecule type" value="Genomic_DNA"/>
</dbReference>
<proteinExistence type="inferred from homology"/>
<dbReference type="SUPFAM" id="SSF111384">
    <property type="entry name" value="OmpH-like"/>
    <property type="match status" value="1"/>
</dbReference>
<comment type="caution">
    <text evidence="4">The sequence shown here is derived from an EMBL/GenBank/DDBJ whole genome shotgun (WGS) entry which is preliminary data.</text>
</comment>
<reference evidence="4" key="1">
    <citation type="submission" date="2023-06" db="EMBL/GenBank/DDBJ databases">
        <title>Cytophagales bacterium Strain LB-30, isolated from soil.</title>
        <authorList>
            <person name="Liu B."/>
        </authorList>
    </citation>
    <scope>NUCLEOTIDE SEQUENCE</scope>
    <source>
        <strain evidence="4">LB-30</strain>
    </source>
</reference>
<organism evidence="4 5">
    <name type="scientific">Shiella aurantiaca</name>
    <dbReference type="NCBI Taxonomy" id="3058365"/>
    <lineage>
        <taxon>Bacteria</taxon>
        <taxon>Pseudomonadati</taxon>
        <taxon>Bacteroidota</taxon>
        <taxon>Cytophagia</taxon>
        <taxon>Cytophagales</taxon>
        <taxon>Shiellaceae</taxon>
        <taxon>Shiella</taxon>
    </lineage>
</organism>
<feature type="coiled-coil region" evidence="3">
    <location>
        <begin position="57"/>
        <end position="124"/>
    </location>
</feature>
<accession>A0ABT8F4Q8</accession>
<dbReference type="RefSeq" id="WP_320003874.1">
    <property type="nucleotide sequence ID" value="NZ_JAUHJS010000003.1"/>
</dbReference>
<evidence type="ECO:0000313" key="4">
    <source>
        <dbReference type="EMBL" id="MDN4165349.1"/>
    </source>
</evidence>
<sequence length="199" mass="22184">MKNISTVLNAVLLVAVAVLYYLHFSSAKPSEVETNASAKASDLAIAYINSDSLLSKYDFFKQISEQLEAKRTKLEAEYTNRAQGLQTEIENFQRNANTMTIGQAKAVEEDLMKKQQNLMRYQESLGQELMAEEAKLQNELYDKVAEYLAEYGKANNLQLVLTYSKGSGVIFANDSLNITNEVLKGLNESFATTPASTEK</sequence>
<dbReference type="InterPro" id="IPR005632">
    <property type="entry name" value="Chaperone_Skp"/>
</dbReference>
<dbReference type="PANTHER" id="PTHR35089:SF1">
    <property type="entry name" value="CHAPERONE PROTEIN SKP"/>
    <property type="match status" value="1"/>
</dbReference>
<name>A0ABT8F4Q8_9BACT</name>
<keyword evidence="3" id="KW-0175">Coiled coil</keyword>
<dbReference type="PANTHER" id="PTHR35089">
    <property type="entry name" value="CHAPERONE PROTEIN SKP"/>
    <property type="match status" value="1"/>
</dbReference>
<protein>
    <submittedName>
        <fullName evidence="4">OmpH family outer membrane protein</fullName>
    </submittedName>
</protein>
<dbReference type="InterPro" id="IPR024930">
    <property type="entry name" value="Skp_dom_sf"/>
</dbReference>
<evidence type="ECO:0000256" key="3">
    <source>
        <dbReference type="SAM" id="Coils"/>
    </source>
</evidence>
<dbReference type="Proteomes" id="UP001168552">
    <property type="component" value="Unassembled WGS sequence"/>
</dbReference>
<evidence type="ECO:0000256" key="2">
    <source>
        <dbReference type="ARBA" id="ARBA00022729"/>
    </source>
</evidence>
<dbReference type="Gene3D" id="3.30.910.20">
    <property type="entry name" value="Skp domain"/>
    <property type="match status" value="1"/>
</dbReference>
<keyword evidence="2" id="KW-0732">Signal</keyword>
<dbReference type="Pfam" id="PF03938">
    <property type="entry name" value="OmpH"/>
    <property type="match status" value="1"/>
</dbReference>
<evidence type="ECO:0000313" key="5">
    <source>
        <dbReference type="Proteomes" id="UP001168552"/>
    </source>
</evidence>
<comment type="similarity">
    <text evidence="1">Belongs to the Skp family.</text>
</comment>
<dbReference type="SMART" id="SM00935">
    <property type="entry name" value="OmpH"/>
    <property type="match status" value="1"/>
</dbReference>
<evidence type="ECO:0000256" key="1">
    <source>
        <dbReference type="ARBA" id="ARBA00009091"/>
    </source>
</evidence>
<keyword evidence="5" id="KW-1185">Reference proteome</keyword>
<gene>
    <name evidence="4" type="ORF">QWY31_07540</name>
</gene>